<evidence type="ECO:0000313" key="1">
    <source>
        <dbReference type="EMBL" id="MBA0557356.1"/>
    </source>
</evidence>
<dbReference type="AlphaFoldDB" id="A0A7J8LY67"/>
<keyword evidence="2" id="KW-1185">Reference proteome</keyword>
<comment type="caution">
    <text evidence="1">The sequence shown here is derived from an EMBL/GenBank/DDBJ whole genome shotgun (WGS) entry which is preliminary data.</text>
</comment>
<proteinExistence type="predicted"/>
<dbReference type="EMBL" id="JABEZX010000006">
    <property type="protein sequence ID" value="MBA0557356.1"/>
    <property type="molecule type" value="Genomic_DNA"/>
</dbReference>
<evidence type="ECO:0000313" key="2">
    <source>
        <dbReference type="Proteomes" id="UP000593572"/>
    </source>
</evidence>
<dbReference type="Proteomes" id="UP000593572">
    <property type="component" value="Unassembled WGS sequence"/>
</dbReference>
<organism evidence="1 2">
    <name type="scientific">Gossypium lobatum</name>
    <dbReference type="NCBI Taxonomy" id="34289"/>
    <lineage>
        <taxon>Eukaryota</taxon>
        <taxon>Viridiplantae</taxon>
        <taxon>Streptophyta</taxon>
        <taxon>Embryophyta</taxon>
        <taxon>Tracheophyta</taxon>
        <taxon>Spermatophyta</taxon>
        <taxon>Magnoliopsida</taxon>
        <taxon>eudicotyledons</taxon>
        <taxon>Gunneridae</taxon>
        <taxon>Pentapetalae</taxon>
        <taxon>rosids</taxon>
        <taxon>malvids</taxon>
        <taxon>Malvales</taxon>
        <taxon>Malvaceae</taxon>
        <taxon>Malvoideae</taxon>
        <taxon>Gossypium</taxon>
    </lineage>
</organism>
<name>A0A7J8LY67_9ROSI</name>
<protein>
    <recommendedName>
        <fullName evidence="3">Gag-pol polyprotein</fullName>
    </recommendedName>
</protein>
<gene>
    <name evidence="1" type="ORF">Golob_014431</name>
</gene>
<reference evidence="1 2" key="1">
    <citation type="journal article" date="2019" name="Genome Biol. Evol.">
        <title>Insights into the evolution of the New World diploid cottons (Gossypium, subgenus Houzingenia) based on genome sequencing.</title>
        <authorList>
            <person name="Grover C.E."/>
            <person name="Arick M.A. 2nd"/>
            <person name="Thrash A."/>
            <person name="Conover J.L."/>
            <person name="Sanders W.S."/>
            <person name="Peterson D.G."/>
            <person name="Frelichowski J.E."/>
            <person name="Scheffler J.A."/>
            <person name="Scheffler B.E."/>
            <person name="Wendel J.F."/>
        </authorList>
    </citation>
    <scope>NUCLEOTIDE SEQUENCE [LARGE SCALE GENOMIC DNA]</scope>
    <source>
        <strain evidence="1">157</strain>
        <tissue evidence="1">Leaf</tissue>
    </source>
</reference>
<sequence>MFKLVISEHDITIGRLKRKGEFGGIGSSLQRYKSEEIVTEKAHMKAYIKSISEKAWLVVLTRWEPPMMDIENGKLANLELLWNVKGENFANANSKALYAIFCGADLQEFKRIAKCTVLRSLLETFSIKVIAIEEAKDLESLIIDELIGFFQIFKMNLEDAKCSKTSVRELLLSKWDEAKETLLAEEHNKRAKVKKELIDSKLMREKFNSNNSKLDEILAARGKDLSKEGLGYSEMGKCLKLVLINHIKKNITPYKVIFHYCGAFELIRLQCFKMLHDLRWRCTMPKETPTPHSTSTMKKHKRVWVKETRCILVAHWLLKSTISGVWYFDSGCSWHMTGNQSYLTDLKHSPLKKNLLLVNNLKANLVSISHLCDQYVLVNFTKDKCIFTTKTNEKIMEGARTFDNY</sequence>
<accession>A0A7J8LY67</accession>
<evidence type="ECO:0008006" key="3">
    <source>
        <dbReference type="Google" id="ProtNLM"/>
    </source>
</evidence>